<gene>
    <name evidence="1" type="ORF">HF853_09810</name>
</gene>
<reference evidence="1 2" key="1">
    <citation type="submission" date="2020-04" db="EMBL/GenBank/DDBJ databases">
        <authorList>
            <person name="Hitch T.C.A."/>
            <person name="Wylensek D."/>
            <person name="Clavel T."/>
        </authorList>
    </citation>
    <scope>NUCLEOTIDE SEQUENCE [LARGE SCALE GENOMIC DNA]</scope>
    <source>
        <strain evidence="1 2">BL-383-APC-3D</strain>
    </source>
</reference>
<dbReference type="EMBL" id="JABAFZ010000008">
    <property type="protein sequence ID" value="NME89957.1"/>
    <property type="molecule type" value="Genomic_DNA"/>
</dbReference>
<dbReference type="Proteomes" id="UP000544551">
    <property type="component" value="Unassembled WGS sequence"/>
</dbReference>
<protein>
    <submittedName>
        <fullName evidence="1">Uncharacterized protein</fullName>
    </submittedName>
</protein>
<proteinExistence type="predicted"/>
<organism evidence="1 2">
    <name type="scientific">Corynebacterium stationis</name>
    <dbReference type="NCBI Taxonomy" id="1705"/>
    <lineage>
        <taxon>Bacteria</taxon>
        <taxon>Bacillati</taxon>
        <taxon>Actinomycetota</taxon>
        <taxon>Actinomycetes</taxon>
        <taxon>Mycobacteriales</taxon>
        <taxon>Corynebacteriaceae</taxon>
        <taxon>Corynebacterium</taxon>
    </lineage>
</organism>
<dbReference type="AlphaFoldDB" id="A0AB36CN57"/>
<evidence type="ECO:0000313" key="1">
    <source>
        <dbReference type="EMBL" id="NME89957.1"/>
    </source>
</evidence>
<evidence type="ECO:0000313" key="2">
    <source>
        <dbReference type="Proteomes" id="UP000544551"/>
    </source>
</evidence>
<dbReference type="RefSeq" id="WP_168970148.1">
    <property type="nucleotide sequence ID" value="NZ_CANSTI010000020.1"/>
</dbReference>
<comment type="caution">
    <text evidence="1">The sequence shown here is derived from an EMBL/GenBank/DDBJ whole genome shotgun (WGS) entry which is preliminary data.</text>
</comment>
<accession>A0AB36CN57</accession>
<sequence>MDMREQVWSPLQNTAVWMGAWLYGHEPADDVLAALNELGGAQRLVSSPDDLAKTRPFIDALSLIREATSTVNTADGPSLRLVLAGPGDPPALPAGSPATIAATNNGQGAIIVRTHADSPADESHLVLAPEKTARGTDWTIFKETAPLPSPAWLSPGDADALLSQATEESAALIEAMGYKTDKVPNPRLTVGTLADFYDTPGLPSSTPARSAKLFARADRVAAIIETVTDRVGDHSLDPQLFRLWRHVRAARVAGVDYALMDFARGA</sequence>
<name>A0AB36CN57_9CORY</name>